<reference evidence="1" key="1">
    <citation type="submission" date="2021-02" db="EMBL/GenBank/DDBJ databases">
        <authorList>
            <person name="Dougan E. K."/>
            <person name="Rhodes N."/>
            <person name="Thang M."/>
            <person name="Chan C."/>
        </authorList>
    </citation>
    <scope>NUCLEOTIDE SEQUENCE</scope>
</reference>
<comment type="caution">
    <text evidence="1">The sequence shown here is derived from an EMBL/GenBank/DDBJ whole genome shotgun (WGS) entry which is preliminary data.</text>
</comment>
<gene>
    <name evidence="1" type="ORF">PGLA1383_LOCUS50563</name>
</gene>
<evidence type="ECO:0000313" key="1">
    <source>
        <dbReference type="EMBL" id="CAE8634953.1"/>
    </source>
</evidence>
<accession>A0A813HBA3</accession>
<keyword evidence="2" id="KW-1185">Reference proteome</keyword>
<name>A0A813HBA3_POLGL</name>
<sequence length="367" mass="40256">MAAVAAPPPQRPALPTASRMTPLEVDAQLQVAELMFRNLLAGKRVTVEPHQEKDDWYKKNLGEDWVEKNRLQRLEVTRQMEESCENSPMWIEALANANDISYEVLEAADGHGGAVASSHSYGRSPGELLRLRERGDVSEAELLRRRREILEQFRALEPKVRISYYARCGAGDQLGGLRACVAVLRLFVQDAEVLGACAKCLRLMITDHDYNRDGLAALWLGRLQPKVARSEGEDSGEEDKGGWSFLRAALDAFATQAGAEPFVAGQAEGQKAEGLSERRDEVALQIAECVVAARAAPAMQAQLALLRREASAVSSPSTALASSAEHSELREMLPSVRQMAHQLMEKGSDRRVLLGELLEMLGTDAGE</sequence>
<protein>
    <submittedName>
        <fullName evidence="1">Uncharacterized protein</fullName>
    </submittedName>
</protein>
<dbReference type="OrthoDB" id="310895at2759"/>
<dbReference type="Proteomes" id="UP000654075">
    <property type="component" value="Unassembled WGS sequence"/>
</dbReference>
<organism evidence="1 2">
    <name type="scientific">Polarella glacialis</name>
    <name type="common">Dinoflagellate</name>
    <dbReference type="NCBI Taxonomy" id="89957"/>
    <lineage>
        <taxon>Eukaryota</taxon>
        <taxon>Sar</taxon>
        <taxon>Alveolata</taxon>
        <taxon>Dinophyceae</taxon>
        <taxon>Suessiales</taxon>
        <taxon>Suessiaceae</taxon>
        <taxon>Polarella</taxon>
    </lineage>
</organism>
<evidence type="ECO:0000313" key="2">
    <source>
        <dbReference type="Proteomes" id="UP000654075"/>
    </source>
</evidence>
<proteinExistence type="predicted"/>
<dbReference type="AlphaFoldDB" id="A0A813HBA3"/>
<dbReference type="EMBL" id="CAJNNV010031185">
    <property type="protein sequence ID" value="CAE8634953.1"/>
    <property type="molecule type" value="Genomic_DNA"/>
</dbReference>